<sequence>MANHGPSYGLSRELERKAQARFCIEEAQEVMIWIQDVTKMRFSVDPRNMQTAEEVSDALKDGVVLCNLIHKLVNKTNGMLFRFQENPKMPFHKVSLKKTDASPVMHGLVSDDPH</sequence>
<evidence type="ECO:0000313" key="1">
    <source>
        <dbReference type="Proteomes" id="UP000887576"/>
    </source>
</evidence>
<evidence type="ECO:0000313" key="2">
    <source>
        <dbReference type="WBParaSite" id="JU765_v2.g13903.t1"/>
    </source>
</evidence>
<protein>
    <submittedName>
        <fullName evidence="2">Calponin-homology (CH) domain-containing protein</fullName>
    </submittedName>
</protein>
<dbReference type="Proteomes" id="UP000887576">
    <property type="component" value="Unplaced"/>
</dbReference>
<proteinExistence type="predicted"/>
<reference evidence="2" key="1">
    <citation type="submission" date="2022-11" db="UniProtKB">
        <authorList>
            <consortium name="WormBaseParasite"/>
        </authorList>
    </citation>
    <scope>IDENTIFICATION</scope>
</reference>
<organism evidence="1 2">
    <name type="scientific">Panagrolaimus sp. JU765</name>
    <dbReference type="NCBI Taxonomy" id="591449"/>
    <lineage>
        <taxon>Eukaryota</taxon>
        <taxon>Metazoa</taxon>
        <taxon>Ecdysozoa</taxon>
        <taxon>Nematoda</taxon>
        <taxon>Chromadorea</taxon>
        <taxon>Rhabditida</taxon>
        <taxon>Tylenchina</taxon>
        <taxon>Panagrolaimomorpha</taxon>
        <taxon>Panagrolaimoidea</taxon>
        <taxon>Panagrolaimidae</taxon>
        <taxon>Panagrolaimus</taxon>
    </lineage>
</organism>
<name>A0AC34Q890_9BILA</name>
<dbReference type="WBParaSite" id="JU765_v2.g13903.t1">
    <property type="protein sequence ID" value="JU765_v2.g13903.t1"/>
    <property type="gene ID" value="JU765_v2.g13903"/>
</dbReference>
<accession>A0AC34Q890</accession>